<protein>
    <submittedName>
        <fullName evidence="1">Uncharacterized protein</fullName>
    </submittedName>
</protein>
<name>A0A8D8PZ10_9HEMI</name>
<dbReference type="EMBL" id="HBUF01047757">
    <property type="protein sequence ID" value="CAG6620437.1"/>
    <property type="molecule type" value="Transcribed_RNA"/>
</dbReference>
<evidence type="ECO:0000313" key="1">
    <source>
        <dbReference type="EMBL" id="CAG6620437.1"/>
    </source>
</evidence>
<accession>A0A8D8PZ10</accession>
<dbReference type="AlphaFoldDB" id="A0A8D8PZ10"/>
<reference evidence="1" key="1">
    <citation type="submission" date="2021-05" db="EMBL/GenBank/DDBJ databases">
        <authorList>
            <person name="Alioto T."/>
            <person name="Alioto T."/>
            <person name="Gomez Garrido J."/>
        </authorList>
    </citation>
    <scope>NUCLEOTIDE SEQUENCE</scope>
</reference>
<sequence length="107" mass="12832">MQKLKDTIENLSSNKRNEENFKLNARHLKHKIGLSLRTHCSTKLKLANKIFADLLFFNQFKQFFCLLMKTKLLSHKNQHCGTYCEFKSMFNVHTNNNNIKNINRRMW</sequence>
<organism evidence="1">
    <name type="scientific">Cacopsylla melanoneura</name>
    <dbReference type="NCBI Taxonomy" id="428564"/>
    <lineage>
        <taxon>Eukaryota</taxon>
        <taxon>Metazoa</taxon>
        <taxon>Ecdysozoa</taxon>
        <taxon>Arthropoda</taxon>
        <taxon>Hexapoda</taxon>
        <taxon>Insecta</taxon>
        <taxon>Pterygota</taxon>
        <taxon>Neoptera</taxon>
        <taxon>Paraneoptera</taxon>
        <taxon>Hemiptera</taxon>
        <taxon>Sternorrhyncha</taxon>
        <taxon>Psylloidea</taxon>
        <taxon>Psyllidae</taxon>
        <taxon>Psyllinae</taxon>
        <taxon>Cacopsylla</taxon>
    </lineage>
</organism>
<proteinExistence type="predicted"/>